<gene>
    <name evidence="1" type="ORF">HQ43_01645</name>
</gene>
<comment type="caution">
    <text evidence="1">The sequence shown here is derived from an EMBL/GenBank/DDBJ whole genome shotgun (WGS) entry which is preliminary data.</text>
</comment>
<evidence type="ECO:0000313" key="1">
    <source>
        <dbReference type="EMBL" id="KGN93371.1"/>
    </source>
</evidence>
<evidence type="ECO:0008006" key="3">
    <source>
        <dbReference type="Google" id="ProtNLM"/>
    </source>
</evidence>
<protein>
    <recommendedName>
        <fullName evidence="3">DUF4827 domain-containing protein</fullName>
    </recommendedName>
</protein>
<sequence length="202" mass="23057">MANKKTHFILSLATIFLASLFISCDKNRLSYVDIIKREKRQIAEFVSKNNFKITSEPAEGQASPENEFFEVKDGIYLRIVNRGDMEKKLISGKTIVLTRFKMERFAQEEKSIYDNISPTKSGTYPCNFVYVKEGREILVSSTVSHSPYNNYLAPAMNFVLPYVGDGGKVQMIVSFKYGPGVAEIQQNGEPVFYELVEFKFKK</sequence>
<dbReference type="PROSITE" id="PS51257">
    <property type="entry name" value="PROKAR_LIPOPROTEIN"/>
    <property type="match status" value="1"/>
</dbReference>
<dbReference type="RefSeq" id="WP_036788811.1">
    <property type="nucleotide sequence ID" value="NZ_JQZV01000003.1"/>
</dbReference>
<keyword evidence="2" id="KW-1185">Reference proteome</keyword>
<reference evidence="1 2" key="1">
    <citation type="submission" date="2014-08" db="EMBL/GenBank/DDBJ databases">
        <title>Porphyromonas canoris strain:OH2762 Genome sequencing.</title>
        <authorList>
            <person name="Wallis C."/>
            <person name="Deusch O."/>
            <person name="O'Flynn C."/>
            <person name="Davis I."/>
            <person name="Jospin G."/>
            <person name="Darling A.E."/>
            <person name="Coil D.A."/>
            <person name="Alexiev A."/>
            <person name="Horsfall A."/>
            <person name="Kirkwood N."/>
            <person name="Harris S."/>
            <person name="Eisen J.A."/>
        </authorList>
    </citation>
    <scope>NUCLEOTIDE SEQUENCE [LARGE SCALE GENOMIC DNA]</scope>
    <source>
        <strain evidence="2">COT-108 OH2762</strain>
    </source>
</reference>
<dbReference type="Pfam" id="PF16109">
    <property type="entry name" value="DUF4827"/>
    <property type="match status" value="1"/>
</dbReference>
<dbReference type="Gene3D" id="3.10.50.40">
    <property type="match status" value="1"/>
</dbReference>
<proteinExistence type="predicted"/>
<dbReference type="Proteomes" id="UP000030101">
    <property type="component" value="Unassembled WGS sequence"/>
</dbReference>
<dbReference type="EMBL" id="JQZV01000003">
    <property type="protein sequence ID" value="KGN93371.1"/>
    <property type="molecule type" value="Genomic_DNA"/>
</dbReference>
<evidence type="ECO:0000313" key="2">
    <source>
        <dbReference type="Proteomes" id="UP000030101"/>
    </source>
</evidence>
<name>A0ABR4XMN7_9PORP</name>
<dbReference type="InterPro" id="IPR032252">
    <property type="entry name" value="DUF4827"/>
</dbReference>
<organism evidence="1 2">
    <name type="scientific">Porphyromonas canoris</name>
    <dbReference type="NCBI Taxonomy" id="36875"/>
    <lineage>
        <taxon>Bacteria</taxon>
        <taxon>Pseudomonadati</taxon>
        <taxon>Bacteroidota</taxon>
        <taxon>Bacteroidia</taxon>
        <taxon>Bacteroidales</taxon>
        <taxon>Porphyromonadaceae</taxon>
        <taxon>Porphyromonas</taxon>
    </lineage>
</organism>
<dbReference type="InterPro" id="IPR046357">
    <property type="entry name" value="PPIase_dom_sf"/>
</dbReference>
<accession>A0ABR4XMN7</accession>